<dbReference type="AlphaFoldDB" id="A0A3N1GF14"/>
<reference evidence="6 7" key="1">
    <citation type="submission" date="2018-11" db="EMBL/GenBank/DDBJ databases">
        <title>Sequencing the genomes of 1000 actinobacteria strains.</title>
        <authorList>
            <person name="Klenk H.-P."/>
        </authorList>
    </citation>
    <scope>NUCLEOTIDE SEQUENCE [LARGE SCALE GENOMIC DNA]</scope>
    <source>
        <strain evidence="6 7">DSM 43634</strain>
    </source>
</reference>
<dbReference type="Pfam" id="PF21597">
    <property type="entry name" value="TetR_C_43"/>
    <property type="match status" value="1"/>
</dbReference>
<dbReference type="InterPro" id="IPR036271">
    <property type="entry name" value="Tet_transcr_reg_TetR-rel_C_sf"/>
</dbReference>
<dbReference type="Proteomes" id="UP000271683">
    <property type="component" value="Unassembled WGS sequence"/>
</dbReference>
<dbReference type="Pfam" id="PF00440">
    <property type="entry name" value="TetR_N"/>
    <property type="match status" value="1"/>
</dbReference>
<dbReference type="InterPro" id="IPR009057">
    <property type="entry name" value="Homeodomain-like_sf"/>
</dbReference>
<feature type="domain" description="HTH tetR-type" evidence="5">
    <location>
        <begin position="15"/>
        <end position="74"/>
    </location>
</feature>
<evidence type="ECO:0000256" key="1">
    <source>
        <dbReference type="ARBA" id="ARBA00023015"/>
    </source>
</evidence>
<dbReference type="GO" id="GO:0003700">
    <property type="term" value="F:DNA-binding transcription factor activity"/>
    <property type="evidence" value="ECO:0007669"/>
    <property type="project" value="TreeGrafter"/>
</dbReference>
<evidence type="ECO:0000256" key="4">
    <source>
        <dbReference type="PROSITE-ProRule" id="PRU00335"/>
    </source>
</evidence>
<evidence type="ECO:0000256" key="2">
    <source>
        <dbReference type="ARBA" id="ARBA00023125"/>
    </source>
</evidence>
<keyword evidence="1" id="KW-0805">Transcription regulation</keyword>
<evidence type="ECO:0000256" key="3">
    <source>
        <dbReference type="ARBA" id="ARBA00023163"/>
    </source>
</evidence>
<dbReference type="PANTHER" id="PTHR30055:SF234">
    <property type="entry name" value="HTH-TYPE TRANSCRIPTIONAL REGULATOR BETI"/>
    <property type="match status" value="1"/>
</dbReference>
<gene>
    <name evidence="6" type="ORF">EDD30_1701</name>
</gene>
<keyword evidence="3" id="KW-0804">Transcription</keyword>
<dbReference type="InterPro" id="IPR050109">
    <property type="entry name" value="HTH-type_TetR-like_transc_reg"/>
</dbReference>
<dbReference type="InterPro" id="IPR001647">
    <property type="entry name" value="HTH_TetR"/>
</dbReference>
<dbReference type="GO" id="GO:0000976">
    <property type="term" value="F:transcription cis-regulatory region binding"/>
    <property type="evidence" value="ECO:0007669"/>
    <property type="project" value="TreeGrafter"/>
</dbReference>
<evidence type="ECO:0000313" key="6">
    <source>
        <dbReference type="EMBL" id="ROP28922.1"/>
    </source>
</evidence>
<dbReference type="InterPro" id="IPR049445">
    <property type="entry name" value="TetR_SbtR-like_C"/>
</dbReference>
<name>A0A3N1GF14_9ACTN</name>
<keyword evidence="2 4" id="KW-0238">DNA-binding</keyword>
<dbReference type="PROSITE" id="PS50977">
    <property type="entry name" value="HTH_TETR_2"/>
    <property type="match status" value="1"/>
</dbReference>
<comment type="caution">
    <text evidence="6">The sequence shown here is derived from an EMBL/GenBank/DDBJ whole genome shotgun (WGS) entry which is preliminary data.</text>
</comment>
<proteinExistence type="predicted"/>
<dbReference type="Gene3D" id="1.10.357.10">
    <property type="entry name" value="Tetracycline Repressor, domain 2"/>
    <property type="match status" value="1"/>
</dbReference>
<dbReference type="EMBL" id="RJKL01000001">
    <property type="protein sequence ID" value="ROP28922.1"/>
    <property type="molecule type" value="Genomic_DNA"/>
</dbReference>
<dbReference type="PRINTS" id="PR00455">
    <property type="entry name" value="HTHTETR"/>
</dbReference>
<dbReference type="PANTHER" id="PTHR30055">
    <property type="entry name" value="HTH-TYPE TRANSCRIPTIONAL REGULATOR RUTR"/>
    <property type="match status" value="1"/>
</dbReference>
<feature type="DNA-binding region" description="H-T-H motif" evidence="4">
    <location>
        <begin position="37"/>
        <end position="56"/>
    </location>
</feature>
<dbReference type="SUPFAM" id="SSF46689">
    <property type="entry name" value="Homeodomain-like"/>
    <property type="match status" value="1"/>
</dbReference>
<evidence type="ECO:0000313" key="7">
    <source>
        <dbReference type="Proteomes" id="UP000271683"/>
    </source>
</evidence>
<dbReference type="SUPFAM" id="SSF48498">
    <property type="entry name" value="Tetracyclin repressor-like, C-terminal domain"/>
    <property type="match status" value="1"/>
</dbReference>
<evidence type="ECO:0000259" key="5">
    <source>
        <dbReference type="PROSITE" id="PS50977"/>
    </source>
</evidence>
<protein>
    <submittedName>
        <fullName evidence="6">TetR family transcriptional regulator</fullName>
    </submittedName>
</protein>
<sequence length="201" mass="22184">MVLYGARTSLRRDARRNRMAIVEAAIEVLRGRGSAALMPEIARRAGVALATLYRHFPDRHALTAAVIGHQLHQLEEAAAASTDRPATFRPLLRTVLHWLIEMRALIALAEGLDAGTVRRYQQRMIKAFTKPLRLAQDHGYVRRDLVPGDLLLLFAMVQSVATTGDDTAAARAAADRSIDLMLDGVFRETHPPHEDTLPAAP</sequence>
<accession>A0A3N1GF14</accession>
<organism evidence="6 7">
    <name type="scientific">Couchioplanes caeruleus</name>
    <dbReference type="NCBI Taxonomy" id="56438"/>
    <lineage>
        <taxon>Bacteria</taxon>
        <taxon>Bacillati</taxon>
        <taxon>Actinomycetota</taxon>
        <taxon>Actinomycetes</taxon>
        <taxon>Micromonosporales</taxon>
        <taxon>Micromonosporaceae</taxon>
        <taxon>Couchioplanes</taxon>
    </lineage>
</organism>